<evidence type="ECO:0000256" key="4">
    <source>
        <dbReference type="ARBA" id="ARBA00023125"/>
    </source>
</evidence>
<dbReference type="Proteomes" id="UP001596388">
    <property type="component" value="Unassembled WGS sequence"/>
</dbReference>
<dbReference type="GO" id="GO:0000160">
    <property type="term" value="P:phosphorelay signal transduction system"/>
    <property type="evidence" value="ECO:0007669"/>
    <property type="project" value="UniProtKB-KW"/>
</dbReference>
<dbReference type="SMART" id="SM00448">
    <property type="entry name" value="REC"/>
    <property type="match status" value="1"/>
</dbReference>
<feature type="modified residue" description="4-aspartylphosphate" evidence="6">
    <location>
        <position position="55"/>
    </location>
</feature>
<keyword evidence="9" id="KW-1185">Reference proteome</keyword>
<evidence type="ECO:0000256" key="5">
    <source>
        <dbReference type="ARBA" id="ARBA00023163"/>
    </source>
</evidence>
<protein>
    <submittedName>
        <fullName evidence="8">Response regulator</fullName>
    </submittedName>
</protein>
<dbReference type="EMBL" id="JBHTAG010000003">
    <property type="protein sequence ID" value="MFC7097705.1"/>
    <property type="molecule type" value="Genomic_DNA"/>
</dbReference>
<evidence type="ECO:0000256" key="1">
    <source>
        <dbReference type="ARBA" id="ARBA00022553"/>
    </source>
</evidence>
<dbReference type="RefSeq" id="WP_276237801.1">
    <property type="nucleotide sequence ID" value="NZ_CP119989.1"/>
</dbReference>
<dbReference type="InterPro" id="IPR039420">
    <property type="entry name" value="WalR-like"/>
</dbReference>
<keyword evidence="1 6" id="KW-0597">Phosphoprotein</keyword>
<gene>
    <name evidence="8" type="ORF">ACFQKD_10345</name>
</gene>
<dbReference type="Gene3D" id="3.40.50.2300">
    <property type="match status" value="1"/>
</dbReference>
<comment type="caution">
    <text evidence="8">The sequence shown here is derived from an EMBL/GenBank/DDBJ whole genome shotgun (WGS) entry which is preliminary data.</text>
</comment>
<dbReference type="PANTHER" id="PTHR48111">
    <property type="entry name" value="REGULATOR OF RPOS"/>
    <property type="match status" value="1"/>
</dbReference>
<sequence length="181" mass="19893">MSVDASATVLLVDDEEALVRLYENYLGDRYDVRTATSGEEALSVATPAVDIALLDRRMPQMCGQEVLDGLREADIDCRVAMLTAVEPTAAIVDMPFDDYCIKPVDESDLVGLVEVLLERATYDEQSQRFFSLASKKAALEVAGEHTTDEYDDLCERLDTVRDRIDTTLDAVGAEAAFSDLS</sequence>
<evidence type="ECO:0000256" key="2">
    <source>
        <dbReference type="ARBA" id="ARBA00023012"/>
    </source>
</evidence>
<keyword evidence="4" id="KW-0238">DNA-binding</keyword>
<dbReference type="GeneID" id="79271386"/>
<dbReference type="AlphaFoldDB" id="A0ABD5WW83"/>
<dbReference type="InterPro" id="IPR013971">
    <property type="entry name" value="HalX_domain"/>
</dbReference>
<keyword evidence="5" id="KW-0804">Transcription</keyword>
<evidence type="ECO:0000313" key="9">
    <source>
        <dbReference type="Proteomes" id="UP001596388"/>
    </source>
</evidence>
<dbReference type="PANTHER" id="PTHR48111:SF1">
    <property type="entry name" value="TWO-COMPONENT RESPONSE REGULATOR ORR33"/>
    <property type="match status" value="1"/>
</dbReference>
<accession>A0ABD5WW83</accession>
<dbReference type="Pfam" id="PF08663">
    <property type="entry name" value="HalX"/>
    <property type="match status" value="1"/>
</dbReference>
<keyword evidence="3" id="KW-0805">Transcription regulation</keyword>
<dbReference type="CDD" id="cd00156">
    <property type="entry name" value="REC"/>
    <property type="match status" value="1"/>
</dbReference>
<dbReference type="InterPro" id="IPR011006">
    <property type="entry name" value="CheY-like_superfamily"/>
</dbReference>
<dbReference type="GO" id="GO:0003677">
    <property type="term" value="F:DNA binding"/>
    <property type="evidence" value="ECO:0007669"/>
    <property type="project" value="UniProtKB-KW"/>
</dbReference>
<proteinExistence type="predicted"/>
<dbReference type="Pfam" id="PF00072">
    <property type="entry name" value="Response_reg"/>
    <property type="match status" value="1"/>
</dbReference>
<dbReference type="InterPro" id="IPR001789">
    <property type="entry name" value="Sig_transdc_resp-reg_receiver"/>
</dbReference>
<evidence type="ECO:0000256" key="3">
    <source>
        <dbReference type="ARBA" id="ARBA00023015"/>
    </source>
</evidence>
<keyword evidence="2" id="KW-0902">Two-component regulatory system</keyword>
<dbReference type="SUPFAM" id="SSF52172">
    <property type="entry name" value="CheY-like"/>
    <property type="match status" value="1"/>
</dbReference>
<name>A0ABD5WW83_9EURY</name>
<evidence type="ECO:0000259" key="7">
    <source>
        <dbReference type="PROSITE" id="PS50110"/>
    </source>
</evidence>
<evidence type="ECO:0000256" key="6">
    <source>
        <dbReference type="PROSITE-ProRule" id="PRU00169"/>
    </source>
</evidence>
<feature type="domain" description="Response regulatory" evidence="7">
    <location>
        <begin position="8"/>
        <end position="117"/>
    </location>
</feature>
<reference evidence="8 9" key="1">
    <citation type="journal article" date="2019" name="Int. J. Syst. Evol. Microbiol.">
        <title>The Global Catalogue of Microorganisms (GCM) 10K type strain sequencing project: providing services to taxonomists for standard genome sequencing and annotation.</title>
        <authorList>
            <consortium name="The Broad Institute Genomics Platform"/>
            <consortium name="The Broad Institute Genome Sequencing Center for Infectious Disease"/>
            <person name="Wu L."/>
            <person name="Ma J."/>
        </authorList>
    </citation>
    <scope>NUCLEOTIDE SEQUENCE [LARGE SCALE GENOMIC DNA]</scope>
    <source>
        <strain evidence="8 9">DT55</strain>
    </source>
</reference>
<evidence type="ECO:0000313" key="8">
    <source>
        <dbReference type="EMBL" id="MFC7097705.1"/>
    </source>
</evidence>
<organism evidence="8 9">
    <name type="scientific">Halobaculum marinum</name>
    <dbReference type="NCBI Taxonomy" id="3031996"/>
    <lineage>
        <taxon>Archaea</taxon>
        <taxon>Methanobacteriati</taxon>
        <taxon>Methanobacteriota</taxon>
        <taxon>Stenosarchaea group</taxon>
        <taxon>Halobacteria</taxon>
        <taxon>Halobacteriales</taxon>
        <taxon>Haloferacaceae</taxon>
        <taxon>Halobaculum</taxon>
    </lineage>
</organism>
<dbReference type="PROSITE" id="PS50110">
    <property type="entry name" value="RESPONSE_REGULATORY"/>
    <property type="match status" value="1"/>
</dbReference>